<keyword evidence="1" id="KW-0732">Signal</keyword>
<dbReference type="EMBL" id="BAABCX010000001">
    <property type="protein sequence ID" value="GAA3530452.1"/>
    <property type="molecule type" value="Genomic_DNA"/>
</dbReference>
<feature type="signal peptide" evidence="1">
    <location>
        <begin position="1"/>
        <end position="20"/>
    </location>
</feature>
<protein>
    <recommendedName>
        <fullName evidence="2">Retropepsin-like aspartic endopeptidase domain-containing protein</fullName>
    </recommendedName>
</protein>
<evidence type="ECO:0000259" key="2">
    <source>
        <dbReference type="Pfam" id="PF05618"/>
    </source>
</evidence>
<feature type="domain" description="Retropepsin-like aspartic endopeptidase" evidence="2">
    <location>
        <begin position="36"/>
        <end position="166"/>
    </location>
</feature>
<name>A0ABP6VAZ7_9GAMM</name>
<gene>
    <name evidence="3" type="ORF">GCM10022394_07200</name>
</gene>
<reference evidence="4" key="1">
    <citation type="journal article" date="2019" name="Int. J. Syst. Evol. Microbiol.">
        <title>The Global Catalogue of Microorganisms (GCM) 10K type strain sequencing project: providing services to taxonomists for standard genome sequencing and annotation.</title>
        <authorList>
            <consortium name="The Broad Institute Genomics Platform"/>
            <consortium name="The Broad Institute Genome Sequencing Center for Infectious Disease"/>
            <person name="Wu L."/>
            <person name="Ma J."/>
        </authorList>
    </citation>
    <scope>NUCLEOTIDE SEQUENCE [LARGE SCALE GENOMIC DNA]</scope>
    <source>
        <strain evidence="4">JCM 17110</strain>
    </source>
</reference>
<dbReference type="SUPFAM" id="SSF50630">
    <property type="entry name" value="Acid proteases"/>
    <property type="match status" value="1"/>
</dbReference>
<dbReference type="Proteomes" id="UP001500795">
    <property type="component" value="Unassembled WGS sequence"/>
</dbReference>
<dbReference type="Gene3D" id="2.40.70.10">
    <property type="entry name" value="Acid Proteases"/>
    <property type="match status" value="1"/>
</dbReference>
<keyword evidence="4" id="KW-1185">Reference proteome</keyword>
<dbReference type="PANTHER" id="PTHR38037:SF2">
    <property type="entry name" value="ATP-DEPENDENT ZINC PROTEASE DOMAIN-CONTAINING PROTEIN-RELATED"/>
    <property type="match status" value="1"/>
</dbReference>
<comment type="caution">
    <text evidence="3">The sequence shown here is derived from an EMBL/GenBank/DDBJ whole genome shotgun (WGS) entry which is preliminary data.</text>
</comment>
<accession>A0ABP6VAZ7</accession>
<feature type="chain" id="PRO_5046379353" description="Retropepsin-like aspartic endopeptidase domain-containing protein" evidence="1">
    <location>
        <begin position="21"/>
        <end position="171"/>
    </location>
</feature>
<dbReference type="InterPro" id="IPR021109">
    <property type="entry name" value="Peptidase_aspartic_dom_sf"/>
</dbReference>
<sequence>MKWFSALVLAVSLLSPYAIATEQDGDELKVDGKWLLGRVEWIWLPALDDKIKARIDSGAKTSSMSATGIEEFKKDKQRWIRFSFEHNKHMVRLEAPLSRYVKIRQANTKKLDRRPVVLLDVRLGDLEKAVEFTLKDRTRMLYPVLLGREFMGTKVLIDPSRLYIQPVLEKD</sequence>
<dbReference type="PANTHER" id="PTHR38037">
    <property type="entry name" value="ZN_PROTEASE DOMAIN-CONTAINING PROTEIN"/>
    <property type="match status" value="1"/>
</dbReference>
<dbReference type="InterPro" id="IPR008503">
    <property type="entry name" value="Asp_endopeptidase"/>
</dbReference>
<dbReference type="RefSeq" id="WP_344954821.1">
    <property type="nucleotide sequence ID" value="NZ_BAABCX010000001.1"/>
</dbReference>
<dbReference type="Pfam" id="PF05618">
    <property type="entry name" value="Zn_protease"/>
    <property type="match status" value="1"/>
</dbReference>
<organism evidence="3 4">
    <name type="scientific">Zobellella aerophila</name>
    <dbReference type="NCBI Taxonomy" id="870480"/>
    <lineage>
        <taxon>Bacteria</taxon>
        <taxon>Pseudomonadati</taxon>
        <taxon>Pseudomonadota</taxon>
        <taxon>Gammaproteobacteria</taxon>
        <taxon>Aeromonadales</taxon>
        <taxon>Aeromonadaceae</taxon>
        <taxon>Zobellella</taxon>
    </lineage>
</organism>
<evidence type="ECO:0000256" key="1">
    <source>
        <dbReference type="SAM" id="SignalP"/>
    </source>
</evidence>
<evidence type="ECO:0000313" key="3">
    <source>
        <dbReference type="EMBL" id="GAA3530452.1"/>
    </source>
</evidence>
<evidence type="ECO:0000313" key="4">
    <source>
        <dbReference type="Proteomes" id="UP001500795"/>
    </source>
</evidence>
<proteinExistence type="predicted"/>